<dbReference type="EMBL" id="PISE01000040">
    <property type="protein sequence ID" value="PKG22591.1"/>
    <property type="molecule type" value="Genomic_DNA"/>
</dbReference>
<feature type="domain" description="RNA polymerase sigma factor 70 region 4 type 2" evidence="6">
    <location>
        <begin position="88"/>
        <end position="139"/>
    </location>
</feature>
<evidence type="ECO:0000256" key="2">
    <source>
        <dbReference type="ARBA" id="ARBA00023015"/>
    </source>
</evidence>
<dbReference type="NCBIfam" id="TIGR02937">
    <property type="entry name" value="sigma70-ECF"/>
    <property type="match status" value="1"/>
</dbReference>
<dbReference type="InterPro" id="IPR013325">
    <property type="entry name" value="RNA_pol_sigma_r2"/>
</dbReference>
<evidence type="ECO:0000256" key="1">
    <source>
        <dbReference type="ARBA" id="ARBA00010641"/>
    </source>
</evidence>
<dbReference type="InterPro" id="IPR013324">
    <property type="entry name" value="RNA_pol_sigma_r3/r4-like"/>
</dbReference>
<dbReference type="Pfam" id="PF08281">
    <property type="entry name" value="Sigma70_r4_2"/>
    <property type="match status" value="1"/>
</dbReference>
<organism evidence="7 8">
    <name type="scientific">Niallia nealsonii</name>
    <dbReference type="NCBI Taxonomy" id="115979"/>
    <lineage>
        <taxon>Bacteria</taxon>
        <taxon>Bacillati</taxon>
        <taxon>Bacillota</taxon>
        <taxon>Bacilli</taxon>
        <taxon>Bacillales</taxon>
        <taxon>Bacillaceae</taxon>
        <taxon>Niallia</taxon>
    </lineage>
</organism>
<comment type="caution">
    <text evidence="7">The sequence shown here is derived from an EMBL/GenBank/DDBJ whole genome shotgun (WGS) entry which is preliminary data.</text>
</comment>
<dbReference type="Pfam" id="PF04542">
    <property type="entry name" value="Sigma70_r2"/>
    <property type="match status" value="1"/>
</dbReference>
<keyword evidence="4" id="KW-0804">Transcription</keyword>
<dbReference type="PANTHER" id="PTHR43133:SF51">
    <property type="entry name" value="RNA POLYMERASE SIGMA FACTOR"/>
    <property type="match status" value="1"/>
</dbReference>
<keyword evidence="2" id="KW-0805">Transcription regulation</keyword>
<dbReference type="InterPro" id="IPR036388">
    <property type="entry name" value="WH-like_DNA-bd_sf"/>
</dbReference>
<dbReference type="CDD" id="cd06171">
    <property type="entry name" value="Sigma70_r4"/>
    <property type="match status" value="1"/>
</dbReference>
<accession>A0A2N0YZA7</accession>
<evidence type="ECO:0000256" key="3">
    <source>
        <dbReference type="ARBA" id="ARBA00023082"/>
    </source>
</evidence>
<dbReference type="AlphaFoldDB" id="A0A2N0YZA7"/>
<dbReference type="InterPro" id="IPR007627">
    <property type="entry name" value="RNA_pol_sigma70_r2"/>
</dbReference>
<dbReference type="Gene3D" id="1.10.10.10">
    <property type="entry name" value="Winged helix-like DNA-binding domain superfamily/Winged helix DNA-binding domain"/>
    <property type="match status" value="1"/>
</dbReference>
<dbReference type="InterPro" id="IPR013249">
    <property type="entry name" value="RNA_pol_sigma70_r4_t2"/>
</dbReference>
<dbReference type="GO" id="GO:0016987">
    <property type="term" value="F:sigma factor activity"/>
    <property type="evidence" value="ECO:0007669"/>
    <property type="project" value="UniProtKB-KW"/>
</dbReference>
<evidence type="ECO:0000313" key="7">
    <source>
        <dbReference type="EMBL" id="PKG22591.1"/>
    </source>
</evidence>
<protein>
    <submittedName>
        <fullName evidence="7">RNA polymerase subunit sigma-70</fullName>
    </submittedName>
</protein>
<dbReference type="Gene3D" id="1.10.1740.10">
    <property type="match status" value="1"/>
</dbReference>
<feature type="domain" description="RNA polymerase sigma-70 region 2" evidence="5">
    <location>
        <begin position="3"/>
        <end position="67"/>
    </location>
</feature>
<gene>
    <name evidence="7" type="ORF">CWS01_16455</name>
</gene>
<dbReference type="GO" id="GO:0006352">
    <property type="term" value="P:DNA-templated transcription initiation"/>
    <property type="evidence" value="ECO:0007669"/>
    <property type="project" value="InterPro"/>
</dbReference>
<dbReference type="SUPFAM" id="SSF88946">
    <property type="entry name" value="Sigma2 domain of RNA polymerase sigma factors"/>
    <property type="match status" value="1"/>
</dbReference>
<evidence type="ECO:0000313" key="8">
    <source>
        <dbReference type="Proteomes" id="UP000233375"/>
    </source>
</evidence>
<keyword evidence="3" id="KW-0731">Sigma factor</keyword>
<dbReference type="InterPro" id="IPR014284">
    <property type="entry name" value="RNA_pol_sigma-70_dom"/>
</dbReference>
<evidence type="ECO:0000256" key="4">
    <source>
        <dbReference type="ARBA" id="ARBA00023163"/>
    </source>
</evidence>
<evidence type="ECO:0000259" key="5">
    <source>
        <dbReference type="Pfam" id="PF04542"/>
    </source>
</evidence>
<evidence type="ECO:0000259" key="6">
    <source>
        <dbReference type="Pfam" id="PF08281"/>
    </source>
</evidence>
<comment type="similarity">
    <text evidence="1">Belongs to the sigma-70 factor family. ECF subfamily.</text>
</comment>
<name>A0A2N0YZA7_9BACI</name>
<dbReference type="GO" id="GO:0003677">
    <property type="term" value="F:DNA binding"/>
    <property type="evidence" value="ECO:0007669"/>
    <property type="project" value="InterPro"/>
</dbReference>
<reference evidence="7 8" key="1">
    <citation type="journal article" date="2003" name="Int. J. Syst. Evol. Microbiol.">
        <title>Bacillus nealsonii sp. nov., isolated from a spacecraft-assembly facility, whose spores are gamma-radiation resistant.</title>
        <authorList>
            <person name="Venkateswaran K."/>
            <person name="Kempf M."/>
            <person name="Chen F."/>
            <person name="Satomi M."/>
            <person name="Nicholson W."/>
            <person name="Kern R."/>
        </authorList>
    </citation>
    <scope>NUCLEOTIDE SEQUENCE [LARGE SCALE GENOMIC DNA]</scope>
    <source>
        <strain evidence="7 8">FO-92</strain>
    </source>
</reference>
<dbReference type="OrthoDB" id="9782703at2"/>
<dbReference type="PANTHER" id="PTHR43133">
    <property type="entry name" value="RNA POLYMERASE ECF-TYPE SIGMA FACTO"/>
    <property type="match status" value="1"/>
</dbReference>
<sequence>MHAYKIDLYKTAFAYLHNEGEALEAVQEVTYRAYKNIKKVKKPAYIKTWLLRIMINYCNDVLKRKKKMIMDEAIIPLIATMDNYQTIEIQEAIATLDERSREIITLKYYHGLKIKEIAFMLDCPEGTVKTWLNKALKQLKSNLDGKGGSRHVQ</sequence>
<keyword evidence="8" id="KW-1185">Reference proteome</keyword>
<proteinExistence type="inferred from homology"/>
<dbReference type="Proteomes" id="UP000233375">
    <property type="component" value="Unassembled WGS sequence"/>
</dbReference>
<dbReference type="SUPFAM" id="SSF88659">
    <property type="entry name" value="Sigma3 and sigma4 domains of RNA polymerase sigma factors"/>
    <property type="match status" value="1"/>
</dbReference>
<dbReference type="InterPro" id="IPR039425">
    <property type="entry name" value="RNA_pol_sigma-70-like"/>
</dbReference>